<name>A0A9W8V018_9HYPO</name>
<sequence length="486" mass="53423">MTLNAAVGTGKGVGRIVSTGAKTPMNFCLGLARGFRNMPRLYNDDTIRPVEKVTGLGSGIMVAGKELGYGVFDGIAGLVTQPLKGAEKEGVQGLVKGFGKGIGGLVAKPAAGIWGIPAYTMQGVHAEINKFFTKSVHNYIVSSRAVQGQHEMMESTPEEREDVVKRWNNVKFDLKNFYAMKRKEKVAGKLPADSRPTSGGADSTFDRPRTGWIHTRKLSFDERKKLHAEKEAWKRGYVDVAIPPPTASDSSSIQTSLSEDTELERAIRASVLETSRGNAEEDAMIEAAVRESVKAVRQKVESEQAPPLPLKDPSIFEDQDYQITDEEYQALIEQAIQQSLVADAQLPQESGFVELDVDTAVPQPAPLAQPQLQSQPPNDEDAELQRAIEASKNPPPLPPRDNDDEELERAIAASKEAMAKEESQRTEEEIVMEYVKKQSLAEEEYRQQMMKGKGKADEENEDEELRRAMEESLKMSKGDYSGPSGA</sequence>
<dbReference type="OrthoDB" id="428159at2759"/>
<organism evidence="3 4">
    <name type="scientific">Fusarium falciforme</name>
    <dbReference type="NCBI Taxonomy" id="195108"/>
    <lineage>
        <taxon>Eukaryota</taxon>
        <taxon>Fungi</taxon>
        <taxon>Dikarya</taxon>
        <taxon>Ascomycota</taxon>
        <taxon>Pezizomycotina</taxon>
        <taxon>Sordariomycetes</taxon>
        <taxon>Hypocreomycetidae</taxon>
        <taxon>Hypocreales</taxon>
        <taxon>Nectriaceae</taxon>
        <taxon>Fusarium</taxon>
        <taxon>Fusarium solani species complex</taxon>
    </lineage>
</organism>
<evidence type="ECO:0000256" key="2">
    <source>
        <dbReference type="SAM" id="MobiDB-lite"/>
    </source>
</evidence>
<dbReference type="PROSITE" id="PS50330">
    <property type="entry name" value="UIM"/>
    <property type="match status" value="2"/>
</dbReference>
<accession>A0A9W8V018</accession>
<feature type="compositionally biased region" description="Basic and acidic residues" evidence="2">
    <location>
        <begin position="436"/>
        <end position="446"/>
    </location>
</feature>
<gene>
    <name evidence="3" type="ORF">NW755_007968</name>
</gene>
<dbReference type="GO" id="GO:0006623">
    <property type="term" value="P:protein targeting to vacuole"/>
    <property type="evidence" value="ECO:0007669"/>
    <property type="project" value="TreeGrafter"/>
</dbReference>
<comment type="caution">
    <text evidence="3">The sequence shown here is derived from an EMBL/GenBank/DDBJ whole genome shotgun (WGS) entry which is preliminary data.</text>
</comment>
<dbReference type="Pfam" id="PF02809">
    <property type="entry name" value="UIM"/>
    <property type="match status" value="3"/>
</dbReference>
<dbReference type="Pfam" id="PF23625">
    <property type="entry name" value="UIM_2"/>
    <property type="match status" value="3"/>
</dbReference>
<protein>
    <submittedName>
        <fullName evidence="3">Uncharacterized protein</fullName>
    </submittedName>
</protein>
<feature type="region of interest" description="Disordered" evidence="2">
    <location>
        <begin position="358"/>
        <end position="408"/>
    </location>
</feature>
<dbReference type="SMART" id="SM00726">
    <property type="entry name" value="UIM"/>
    <property type="match status" value="7"/>
</dbReference>
<proteinExistence type="inferred from homology"/>
<dbReference type="GO" id="GO:0045053">
    <property type="term" value="P:protein retention in Golgi apparatus"/>
    <property type="evidence" value="ECO:0007669"/>
    <property type="project" value="TreeGrafter"/>
</dbReference>
<dbReference type="InterPro" id="IPR003903">
    <property type="entry name" value="UIM_dom"/>
</dbReference>
<dbReference type="Proteomes" id="UP001152087">
    <property type="component" value="Unassembled WGS sequence"/>
</dbReference>
<reference evidence="3" key="1">
    <citation type="submission" date="2022-09" db="EMBL/GenBank/DDBJ databases">
        <title>Fusarium specimens isolated from Avocado Roots.</title>
        <authorList>
            <person name="Stajich J."/>
            <person name="Roper C."/>
            <person name="Heimlech-Rivalta G."/>
        </authorList>
    </citation>
    <scope>NUCLEOTIDE SEQUENCE</scope>
    <source>
        <strain evidence="3">A02</strain>
    </source>
</reference>
<feature type="region of interest" description="Disordered" evidence="2">
    <location>
        <begin position="188"/>
        <end position="208"/>
    </location>
</feature>
<evidence type="ECO:0000313" key="4">
    <source>
        <dbReference type="Proteomes" id="UP001152087"/>
    </source>
</evidence>
<evidence type="ECO:0000256" key="1">
    <source>
        <dbReference type="ARBA" id="ARBA00006545"/>
    </source>
</evidence>
<dbReference type="AlphaFoldDB" id="A0A9W8V018"/>
<evidence type="ECO:0000313" key="3">
    <source>
        <dbReference type="EMBL" id="KAJ4186116.1"/>
    </source>
</evidence>
<dbReference type="EMBL" id="JAOQAV010000021">
    <property type="protein sequence ID" value="KAJ4186116.1"/>
    <property type="molecule type" value="Genomic_DNA"/>
</dbReference>
<feature type="compositionally biased region" description="Low complexity" evidence="2">
    <location>
        <begin position="366"/>
        <end position="377"/>
    </location>
</feature>
<dbReference type="PANTHER" id="PTHR16166">
    <property type="entry name" value="VACUOLAR PROTEIN SORTING-ASSOCIATED PROTEIN VPS13"/>
    <property type="match status" value="1"/>
</dbReference>
<comment type="similarity">
    <text evidence="1">Belongs to the VPS13 family.</text>
</comment>
<keyword evidence="4" id="KW-1185">Reference proteome</keyword>
<feature type="region of interest" description="Disordered" evidence="2">
    <location>
        <begin position="436"/>
        <end position="486"/>
    </location>
</feature>
<dbReference type="PANTHER" id="PTHR16166:SF93">
    <property type="entry name" value="INTERMEMBRANE LIPID TRANSFER PROTEIN VPS13"/>
    <property type="match status" value="1"/>
</dbReference>
<feature type="compositionally biased region" description="Basic and acidic residues" evidence="2">
    <location>
        <begin position="464"/>
        <end position="477"/>
    </location>
</feature>
<dbReference type="InterPro" id="IPR026847">
    <property type="entry name" value="VPS13"/>
</dbReference>